<reference evidence="2" key="1">
    <citation type="submission" date="2022-07" db="EMBL/GenBank/DDBJ databases">
        <title>Chromosome-level genome of Muraenolepis orangiensis.</title>
        <authorList>
            <person name="Kim J."/>
        </authorList>
    </citation>
    <scope>NUCLEOTIDE SEQUENCE</scope>
    <source>
        <strain evidence="2">KU_S4_2022</strain>
        <tissue evidence="2">Muscle</tissue>
    </source>
</reference>
<feature type="compositionally biased region" description="Basic and acidic residues" evidence="1">
    <location>
        <begin position="35"/>
        <end position="68"/>
    </location>
</feature>
<proteinExistence type="predicted"/>
<evidence type="ECO:0000256" key="1">
    <source>
        <dbReference type="SAM" id="MobiDB-lite"/>
    </source>
</evidence>
<feature type="compositionally biased region" description="Basic and acidic residues" evidence="1">
    <location>
        <begin position="80"/>
        <end position="99"/>
    </location>
</feature>
<name>A0A9Q0ID91_9TELE</name>
<evidence type="ECO:0000313" key="2">
    <source>
        <dbReference type="EMBL" id="KAJ3593473.1"/>
    </source>
</evidence>
<evidence type="ECO:0000313" key="3">
    <source>
        <dbReference type="Proteomes" id="UP001148018"/>
    </source>
</evidence>
<accession>A0A9Q0ID91</accession>
<feature type="compositionally biased region" description="Polar residues" evidence="1">
    <location>
        <begin position="24"/>
        <end position="34"/>
    </location>
</feature>
<comment type="caution">
    <text evidence="2">The sequence shown here is derived from an EMBL/GenBank/DDBJ whole genome shotgun (WGS) entry which is preliminary data.</text>
</comment>
<sequence>MGCSTSRGAKVVESGEEPEERPDSASSTKNTAADQTDRTSTKDQRVTDTSRKAPVLREEELRRIRMKQEEEEQNGMVQNGRERSPVENRQKRGEQKREFLILSQPFAAAAS</sequence>
<organism evidence="2 3">
    <name type="scientific">Muraenolepis orangiensis</name>
    <name type="common">Patagonian moray cod</name>
    <dbReference type="NCBI Taxonomy" id="630683"/>
    <lineage>
        <taxon>Eukaryota</taxon>
        <taxon>Metazoa</taxon>
        <taxon>Chordata</taxon>
        <taxon>Craniata</taxon>
        <taxon>Vertebrata</taxon>
        <taxon>Euteleostomi</taxon>
        <taxon>Actinopterygii</taxon>
        <taxon>Neopterygii</taxon>
        <taxon>Teleostei</taxon>
        <taxon>Neoteleostei</taxon>
        <taxon>Acanthomorphata</taxon>
        <taxon>Zeiogadaria</taxon>
        <taxon>Gadariae</taxon>
        <taxon>Gadiformes</taxon>
        <taxon>Muraenolepidoidei</taxon>
        <taxon>Muraenolepididae</taxon>
        <taxon>Muraenolepis</taxon>
    </lineage>
</organism>
<dbReference type="AlphaFoldDB" id="A0A9Q0ID91"/>
<gene>
    <name evidence="2" type="ORF">NHX12_005807</name>
</gene>
<keyword evidence="3" id="KW-1185">Reference proteome</keyword>
<feature type="region of interest" description="Disordered" evidence="1">
    <location>
        <begin position="1"/>
        <end position="111"/>
    </location>
</feature>
<dbReference type="Proteomes" id="UP001148018">
    <property type="component" value="Unassembled WGS sequence"/>
</dbReference>
<dbReference type="EMBL" id="JANIIK010000112">
    <property type="protein sequence ID" value="KAJ3593473.1"/>
    <property type="molecule type" value="Genomic_DNA"/>
</dbReference>
<protein>
    <submittedName>
        <fullName evidence="2">Uncharacterized protein</fullName>
    </submittedName>
</protein>